<keyword evidence="5" id="KW-0699">rRNA-binding</keyword>
<dbReference type="GO" id="GO:0006412">
    <property type="term" value="P:translation"/>
    <property type="evidence" value="ECO:0007669"/>
    <property type="project" value="UniProtKB-UniRule"/>
</dbReference>
<proteinExistence type="inferred from homology"/>
<evidence type="ECO:0000313" key="10">
    <source>
        <dbReference type="Proteomes" id="UP000525652"/>
    </source>
</evidence>
<dbReference type="EMBL" id="JACHVA010000126">
    <property type="protein sequence ID" value="MBC2603286.1"/>
    <property type="molecule type" value="Genomic_DNA"/>
</dbReference>
<evidence type="ECO:0000259" key="7">
    <source>
        <dbReference type="Pfam" id="PF00281"/>
    </source>
</evidence>
<dbReference type="HAMAP" id="MF_01333_B">
    <property type="entry name" value="Ribosomal_uL5_B"/>
    <property type="match status" value="1"/>
</dbReference>
<protein>
    <recommendedName>
        <fullName evidence="4 5">Large ribosomal subunit protein uL5</fullName>
    </recommendedName>
</protein>
<keyword evidence="10" id="KW-1185">Reference proteome</keyword>
<evidence type="ECO:0000259" key="8">
    <source>
        <dbReference type="Pfam" id="PF00673"/>
    </source>
</evidence>
<dbReference type="GO" id="GO:1990904">
    <property type="term" value="C:ribonucleoprotein complex"/>
    <property type="evidence" value="ECO:0007669"/>
    <property type="project" value="UniProtKB-KW"/>
</dbReference>
<dbReference type="InterPro" id="IPR022803">
    <property type="entry name" value="Ribosomal_uL5_dom_sf"/>
</dbReference>
<dbReference type="NCBIfam" id="NF000585">
    <property type="entry name" value="PRK00010.1"/>
    <property type="match status" value="1"/>
</dbReference>
<dbReference type="GO" id="GO:0019843">
    <property type="term" value="F:rRNA binding"/>
    <property type="evidence" value="ECO:0007669"/>
    <property type="project" value="UniProtKB-UniRule"/>
</dbReference>
<dbReference type="Gene3D" id="3.30.1440.10">
    <property type="match status" value="1"/>
</dbReference>
<dbReference type="InterPro" id="IPR020930">
    <property type="entry name" value="Ribosomal_uL5_bac-type"/>
</dbReference>
<comment type="function">
    <text evidence="5">This is 1 of the proteins that bind and probably mediate the attachment of the 5S RNA into the large ribosomal subunit, where it forms part of the central protuberance. In the 70S ribosome it contacts protein S13 of the 30S subunit (bridge B1b), connecting the 2 subunits; this bridge is implicated in subunit movement. Contacts the P site tRNA; the 5S rRNA and some of its associated proteins might help stabilize positioning of ribosome-bound tRNAs.</text>
</comment>
<dbReference type="PROSITE" id="PS00358">
    <property type="entry name" value="RIBOSOMAL_L5"/>
    <property type="match status" value="1"/>
</dbReference>
<dbReference type="InterPro" id="IPR031310">
    <property type="entry name" value="Ribosomal_uL5_N"/>
</dbReference>
<evidence type="ECO:0000256" key="3">
    <source>
        <dbReference type="ARBA" id="ARBA00023274"/>
    </source>
</evidence>
<dbReference type="AlphaFoldDB" id="A0A7X1B0C0"/>
<comment type="subunit">
    <text evidence="5">Part of the 50S ribosomal subunit; part of the 5S rRNA/L5/L18/L25 subcomplex. Contacts the 5S rRNA and the P site tRNA. Forms a bridge to the 30S subunit in the 70S ribosome.</text>
</comment>
<evidence type="ECO:0000256" key="4">
    <source>
        <dbReference type="ARBA" id="ARBA00035245"/>
    </source>
</evidence>
<dbReference type="RefSeq" id="WP_185693918.1">
    <property type="nucleotide sequence ID" value="NZ_JACHVA010000126.1"/>
</dbReference>
<evidence type="ECO:0000256" key="5">
    <source>
        <dbReference type="HAMAP-Rule" id="MF_01333"/>
    </source>
</evidence>
<dbReference type="GO" id="GO:0003735">
    <property type="term" value="F:structural constituent of ribosome"/>
    <property type="evidence" value="ECO:0007669"/>
    <property type="project" value="InterPro"/>
</dbReference>
<name>A0A7X1B0C0_9BACT</name>
<dbReference type="InterPro" id="IPR002132">
    <property type="entry name" value="Ribosomal_uL5"/>
</dbReference>
<keyword evidence="5" id="KW-0694">RNA-binding</keyword>
<dbReference type="FunFam" id="3.30.1440.10:FF:000001">
    <property type="entry name" value="50S ribosomal protein L5"/>
    <property type="match status" value="1"/>
</dbReference>
<dbReference type="PIRSF" id="PIRSF002161">
    <property type="entry name" value="Ribosomal_L5"/>
    <property type="match status" value="1"/>
</dbReference>
<dbReference type="GO" id="GO:0000049">
    <property type="term" value="F:tRNA binding"/>
    <property type="evidence" value="ECO:0007669"/>
    <property type="project" value="UniProtKB-UniRule"/>
</dbReference>
<accession>A0A7X1B0C0</accession>
<feature type="domain" description="Large ribosomal subunit protein uL5 N-terminal" evidence="7">
    <location>
        <begin position="26"/>
        <end position="81"/>
    </location>
</feature>
<dbReference type="Pfam" id="PF00281">
    <property type="entry name" value="Ribosomal_L5"/>
    <property type="match status" value="1"/>
</dbReference>
<evidence type="ECO:0000256" key="2">
    <source>
        <dbReference type="ARBA" id="ARBA00022980"/>
    </source>
</evidence>
<organism evidence="9 10">
    <name type="scientific">Puniceicoccus vermicola</name>
    <dbReference type="NCBI Taxonomy" id="388746"/>
    <lineage>
        <taxon>Bacteria</taxon>
        <taxon>Pseudomonadati</taxon>
        <taxon>Verrucomicrobiota</taxon>
        <taxon>Opitutia</taxon>
        <taxon>Puniceicoccales</taxon>
        <taxon>Puniceicoccaceae</taxon>
        <taxon>Puniceicoccus</taxon>
    </lineage>
</organism>
<keyword evidence="5" id="KW-0820">tRNA-binding</keyword>
<dbReference type="PANTHER" id="PTHR11994">
    <property type="entry name" value="60S RIBOSOMAL PROTEIN L11-RELATED"/>
    <property type="match status" value="1"/>
</dbReference>
<keyword evidence="2 5" id="KW-0689">Ribosomal protein</keyword>
<evidence type="ECO:0000313" key="9">
    <source>
        <dbReference type="EMBL" id="MBC2603286.1"/>
    </source>
</evidence>
<dbReference type="InterPro" id="IPR031309">
    <property type="entry name" value="Ribosomal_uL5_C"/>
</dbReference>
<evidence type="ECO:0000256" key="1">
    <source>
        <dbReference type="ARBA" id="ARBA00008553"/>
    </source>
</evidence>
<dbReference type="Pfam" id="PF00673">
    <property type="entry name" value="Ribosomal_L5_C"/>
    <property type="match status" value="1"/>
</dbReference>
<dbReference type="InterPro" id="IPR020929">
    <property type="entry name" value="Ribosomal_uL5_CS"/>
</dbReference>
<keyword evidence="3 5" id="KW-0687">Ribonucleoprotein</keyword>
<feature type="domain" description="Large ribosomal subunit protein uL5 C-terminal" evidence="8">
    <location>
        <begin position="85"/>
        <end position="177"/>
    </location>
</feature>
<dbReference type="SUPFAM" id="SSF55282">
    <property type="entry name" value="RL5-like"/>
    <property type="match status" value="1"/>
</dbReference>
<comment type="caution">
    <text evidence="9">The sequence shown here is derived from an EMBL/GenBank/DDBJ whole genome shotgun (WGS) entry which is preliminary data.</text>
</comment>
<gene>
    <name evidence="5 9" type="primary">rplE</name>
    <name evidence="9" type="ORF">H5P30_16005</name>
</gene>
<sequence>MSKPKLQSVYQETILPDLMKEKGYKNTLQAPRLTKVVINTGVSASLDKAAVEEAARDVSSIAGQKAVITRARKSISNFKLREGMPIGAKVTLRGARMWEFVYRCLNIALPNIRDFRGVPNKLDGSGNYTLGVSDHTIFPEISTDGSRRNMGMDITFVTSADNDADGHNLLSRLGMPFRKNQSAESDAQAA</sequence>
<dbReference type="Proteomes" id="UP000525652">
    <property type="component" value="Unassembled WGS sequence"/>
</dbReference>
<comment type="similarity">
    <text evidence="1 5 6">Belongs to the universal ribosomal protein uL5 family.</text>
</comment>
<dbReference type="GO" id="GO:0005840">
    <property type="term" value="C:ribosome"/>
    <property type="evidence" value="ECO:0007669"/>
    <property type="project" value="UniProtKB-KW"/>
</dbReference>
<evidence type="ECO:0000256" key="6">
    <source>
        <dbReference type="RuleBase" id="RU003930"/>
    </source>
</evidence>
<reference evidence="9 10" key="1">
    <citation type="submission" date="2020-07" db="EMBL/GenBank/DDBJ databases">
        <authorList>
            <person name="Feng X."/>
        </authorList>
    </citation>
    <scope>NUCLEOTIDE SEQUENCE [LARGE SCALE GENOMIC DNA]</scope>
    <source>
        <strain evidence="9 10">JCM14086</strain>
    </source>
</reference>